<evidence type="ECO:0000313" key="5">
    <source>
        <dbReference type="EMBL" id="KAJ1531554.1"/>
    </source>
</evidence>
<feature type="domain" description="Immunoglobulin-like beta-sandwich" evidence="4">
    <location>
        <begin position="15"/>
        <end position="55"/>
    </location>
</feature>
<protein>
    <recommendedName>
        <fullName evidence="4">Immunoglobulin-like beta-sandwich domain-containing protein</fullName>
    </recommendedName>
</protein>
<dbReference type="PANTHER" id="PTHR12231">
    <property type="entry name" value="CTX-RELATED TYPE I TRANSMEMBRANE PROTEIN"/>
    <property type="match status" value="1"/>
</dbReference>
<reference evidence="5" key="1">
    <citation type="submission" date="2022-12" db="EMBL/GenBank/DDBJ databases">
        <title>Chromosome-level genome assembly of the bean flower thrips Megalurothrips usitatus.</title>
        <authorList>
            <person name="Ma L."/>
            <person name="Liu Q."/>
            <person name="Li H."/>
            <person name="Cai W."/>
        </authorList>
    </citation>
    <scope>NUCLEOTIDE SEQUENCE</scope>
    <source>
        <strain evidence="5">Cailab_2022a</strain>
    </source>
</reference>
<sequence length="124" mass="13899">MKASDQTILALASKVVTHNARVSVSHDTQRTWQLHIRQVRVTDGGCYVCQINTAPMKEKTGCVDVHGKQSLWGNSPEKLVGQFAAQIVFYFKKNQVGIKIKIFFFLNEITVLAINVLQNPDLDV</sequence>
<dbReference type="PANTHER" id="PTHR12231:SF105">
    <property type="entry name" value="LACHESIN-LIKE PROTEIN"/>
    <property type="match status" value="1"/>
</dbReference>
<dbReference type="SUPFAM" id="SSF48726">
    <property type="entry name" value="Immunoglobulin"/>
    <property type="match status" value="1"/>
</dbReference>
<dbReference type="InterPro" id="IPR036179">
    <property type="entry name" value="Ig-like_dom_sf"/>
</dbReference>
<dbReference type="GO" id="GO:0043005">
    <property type="term" value="C:neuron projection"/>
    <property type="evidence" value="ECO:0007669"/>
    <property type="project" value="TreeGrafter"/>
</dbReference>
<dbReference type="AlphaFoldDB" id="A0AAV7XXT1"/>
<dbReference type="EMBL" id="JAPTSV010000001">
    <property type="protein sequence ID" value="KAJ1531554.1"/>
    <property type="molecule type" value="Genomic_DNA"/>
</dbReference>
<dbReference type="Proteomes" id="UP001075354">
    <property type="component" value="Chromosome 1"/>
</dbReference>
<evidence type="ECO:0000256" key="2">
    <source>
        <dbReference type="ARBA" id="ARBA00023157"/>
    </source>
</evidence>
<dbReference type="InterPro" id="IPR013783">
    <property type="entry name" value="Ig-like_fold"/>
</dbReference>
<evidence type="ECO:0000259" key="4">
    <source>
        <dbReference type="Pfam" id="PF00047"/>
    </source>
</evidence>
<dbReference type="InterPro" id="IPR013151">
    <property type="entry name" value="Immunoglobulin_dom"/>
</dbReference>
<evidence type="ECO:0000313" key="6">
    <source>
        <dbReference type="Proteomes" id="UP001075354"/>
    </source>
</evidence>
<dbReference type="Pfam" id="PF00047">
    <property type="entry name" value="ig"/>
    <property type="match status" value="1"/>
</dbReference>
<keyword evidence="3" id="KW-0393">Immunoglobulin domain</keyword>
<keyword evidence="2" id="KW-1015">Disulfide bond</keyword>
<organism evidence="5 6">
    <name type="scientific">Megalurothrips usitatus</name>
    <name type="common">bean blossom thrips</name>
    <dbReference type="NCBI Taxonomy" id="439358"/>
    <lineage>
        <taxon>Eukaryota</taxon>
        <taxon>Metazoa</taxon>
        <taxon>Ecdysozoa</taxon>
        <taxon>Arthropoda</taxon>
        <taxon>Hexapoda</taxon>
        <taxon>Insecta</taxon>
        <taxon>Pterygota</taxon>
        <taxon>Neoptera</taxon>
        <taxon>Paraneoptera</taxon>
        <taxon>Thysanoptera</taxon>
        <taxon>Terebrantia</taxon>
        <taxon>Thripoidea</taxon>
        <taxon>Thripidae</taxon>
        <taxon>Megalurothrips</taxon>
    </lineage>
</organism>
<evidence type="ECO:0000256" key="3">
    <source>
        <dbReference type="ARBA" id="ARBA00023319"/>
    </source>
</evidence>
<evidence type="ECO:0000256" key="1">
    <source>
        <dbReference type="ARBA" id="ARBA00022737"/>
    </source>
</evidence>
<name>A0AAV7XXT1_9NEOP</name>
<dbReference type="InterPro" id="IPR051170">
    <property type="entry name" value="Neural/epithelial_adhesion"/>
</dbReference>
<keyword evidence="6" id="KW-1185">Reference proteome</keyword>
<dbReference type="Gene3D" id="2.60.40.10">
    <property type="entry name" value="Immunoglobulins"/>
    <property type="match status" value="1"/>
</dbReference>
<keyword evidence="1" id="KW-0677">Repeat</keyword>
<comment type="caution">
    <text evidence="5">The sequence shown here is derived from an EMBL/GenBank/DDBJ whole genome shotgun (WGS) entry which is preliminary data.</text>
</comment>
<gene>
    <name evidence="5" type="ORF">ONE63_000227</name>
</gene>
<proteinExistence type="predicted"/>
<accession>A0AAV7XXT1</accession>